<evidence type="ECO:0000313" key="2">
    <source>
        <dbReference type="Proteomes" id="UP001215151"/>
    </source>
</evidence>
<evidence type="ECO:0000313" key="1">
    <source>
        <dbReference type="EMBL" id="KAJ8483219.1"/>
    </source>
</evidence>
<name>A0AAD7TVC3_9APHY</name>
<gene>
    <name evidence="1" type="ORF">ONZ51_g4856</name>
</gene>
<proteinExistence type="predicted"/>
<comment type="caution">
    <text evidence="1">The sequence shown here is derived from an EMBL/GenBank/DDBJ whole genome shotgun (WGS) entry which is preliminary data.</text>
</comment>
<protein>
    <recommendedName>
        <fullName evidence="3">MYND-type domain-containing protein</fullName>
    </recommendedName>
</protein>
<evidence type="ECO:0008006" key="3">
    <source>
        <dbReference type="Google" id="ProtNLM"/>
    </source>
</evidence>
<reference evidence="1" key="1">
    <citation type="submission" date="2022-11" db="EMBL/GenBank/DDBJ databases">
        <title>Genome Sequence of Cubamyces cubensis.</title>
        <authorList>
            <person name="Buettner E."/>
        </authorList>
    </citation>
    <scope>NUCLEOTIDE SEQUENCE</scope>
    <source>
        <strain evidence="1">MPL-01</strain>
    </source>
</reference>
<accession>A0AAD7TVC3</accession>
<organism evidence="1 2">
    <name type="scientific">Trametes cubensis</name>
    <dbReference type="NCBI Taxonomy" id="1111947"/>
    <lineage>
        <taxon>Eukaryota</taxon>
        <taxon>Fungi</taxon>
        <taxon>Dikarya</taxon>
        <taxon>Basidiomycota</taxon>
        <taxon>Agaricomycotina</taxon>
        <taxon>Agaricomycetes</taxon>
        <taxon>Polyporales</taxon>
        <taxon>Polyporaceae</taxon>
        <taxon>Trametes</taxon>
    </lineage>
</organism>
<dbReference type="Proteomes" id="UP001215151">
    <property type="component" value="Unassembled WGS sequence"/>
</dbReference>
<dbReference type="EMBL" id="JAPEVG010000098">
    <property type="protein sequence ID" value="KAJ8483219.1"/>
    <property type="molecule type" value="Genomic_DNA"/>
</dbReference>
<dbReference type="AlphaFoldDB" id="A0AAD7TVC3"/>
<sequence length="436" mass="49288">MDPILNKYLAIRRACLYEYCAEPTADDAYQYSQQGFAARRLKQLNDDADARNDIPLRLEYALRCLSGWDTNTDGKMCPERALFYLRPVINPTQDIGTEIDSCSSATPPDTSDSDLRLQAHSIAAYAYVKKYYASTSEFQMIAYEALCLPRDGAQVDPLDPLDNIICAVNRANWLARMQFITPAVLMAGFAFKALAKRLQVDYEQFKQFRPLWRALEKREKELWEANRQMKKATGSSLPGFFVCAASTCPVKKPRTHQMVTPCYGSCPLDMRPSYCSDQCRTSDWPRHRAICCPRESTEIPPTLSLDGRTRDRVVSTMDSKGPVEQLERVLDAEGHGPNPRDGKVLWMLDIPSPNDPNKLERYLSSNVLLTNPNKQPHADHADHDLHPILIYQGNVFTQSWTKIRVPSTTTSQSSGNVTMSIISGRIPTTRFSFPET</sequence>
<keyword evidence="2" id="KW-1185">Reference proteome</keyword>